<proteinExistence type="predicted"/>
<sequence>MEINIVSEVDLEAVYALGYELIEKQMKGSSLTDSELSFINFVYNKVDGQIMHLLNSISIH</sequence>
<accession>A0A1S2M681</accession>
<dbReference type="EMBL" id="LQXD01000148">
    <property type="protein sequence ID" value="OIJ10071.1"/>
    <property type="molecule type" value="Genomic_DNA"/>
</dbReference>
<protein>
    <submittedName>
        <fullName evidence="3">Uncharacterized protein</fullName>
    </submittedName>
</protein>
<dbReference type="Proteomes" id="UP000180175">
    <property type="component" value="Chromosome"/>
</dbReference>
<reference evidence="4 5" key="3">
    <citation type="journal article" date="2019" name="Int. J. Syst. Evol. Microbiol.">
        <title>Anaerobacillus isosaccharinicus sp. nov., an alkaliphilic bacterium which degrades isosaccharinic acid.</title>
        <authorList>
            <person name="Bassil N.M."/>
            <person name="Lloyd J.R."/>
        </authorList>
    </citation>
    <scope>NUCLEOTIDE SEQUENCE [LARGE SCALE GENOMIC DNA]</scope>
    <source>
        <strain evidence="4 5">NB2006</strain>
    </source>
</reference>
<evidence type="ECO:0000313" key="2">
    <source>
        <dbReference type="EMBL" id="OIJ10071.1"/>
    </source>
</evidence>
<dbReference type="EMBL" id="CP063356">
    <property type="protein sequence ID" value="QOY36728.1"/>
    <property type="molecule type" value="Genomic_DNA"/>
</dbReference>
<evidence type="ECO:0000313" key="5">
    <source>
        <dbReference type="Proteomes" id="UP000180175"/>
    </source>
</evidence>
<evidence type="ECO:0000313" key="1">
    <source>
        <dbReference type="EMBL" id="OIJ05593.1"/>
    </source>
</evidence>
<gene>
    <name evidence="4" type="ORF">AWH56_003470</name>
    <name evidence="3" type="ORF">AWH56_08280</name>
    <name evidence="2" type="ORF">AWH56_17085</name>
    <name evidence="1" type="ORF">AWH56_21980</name>
</gene>
<keyword evidence="5" id="KW-1185">Reference proteome</keyword>
<reference evidence="3 5" key="1">
    <citation type="submission" date="2016-10" db="EMBL/GenBank/DDBJ databases">
        <title>Draft genome sequences of four alkaliphilic bacteria belonging to the Anaerobacillus genus.</title>
        <authorList>
            <person name="Bassil N.M."/>
            <person name="Lloyd J.R."/>
        </authorList>
    </citation>
    <scope>NUCLEOTIDE SEQUENCE [LARGE SCALE GENOMIC DNA]</scope>
    <source>
        <strain evidence="3 5">NB2006</strain>
    </source>
</reference>
<reference evidence="4" key="4">
    <citation type="submission" date="2020-10" db="EMBL/GenBank/DDBJ databases">
        <authorList>
            <person name="Bassil N.M."/>
            <person name="Lloyd J.R."/>
        </authorList>
    </citation>
    <scope>NUCLEOTIDE SEQUENCE</scope>
    <source>
        <strain evidence="4">NB2006</strain>
    </source>
</reference>
<dbReference type="EMBL" id="LQXD01000073">
    <property type="protein sequence ID" value="OIJ20191.1"/>
    <property type="molecule type" value="Genomic_DNA"/>
</dbReference>
<evidence type="ECO:0000313" key="4">
    <source>
        <dbReference type="EMBL" id="QOY36728.1"/>
    </source>
</evidence>
<dbReference type="EMBL" id="LQXD01000191">
    <property type="protein sequence ID" value="OIJ05593.1"/>
    <property type="molecule type" value="Genomic_DNA"/>
</dbReference>
<dbReference type="RefSeq" id="WP_071316700.1">
    <property type="nucleotide sequence ID" value="NZ_CP063356.2"/>
</dbReference>
<name>A0A1S2M681_9BACI</name>
<dbReference type="AlphaFoldDB" id="A0A1S2M681"/>
<reference evidence="4 5" key="2">
    <citation type="journal article" date="2017" name="Genome Announc.">
        <title>Draft Genome Sequences of Four Alkaliphilic Bacteria Belonging to the Anaerobacillus Genus.</title>
        <authorList>
            <person name="Bassil N.M."/>
            <person name="Lloyd J.R."/>
        </authorList>
    </citation>
    <scope>NUCLEOTIDE SEQUENCE [LARGE SCALE GENOMIC DNA]</scope>
    <source>
        <strain evidence="4 5">NB2006</strain>
    </source>
</reference>
<organism evidence="3 5">
    <name type="scientific">Anaerobacillus isosaccharinicus</name>
    <dbReference type="NCBI Taxonomy" id="1532552"/>
    <lineage>
        <taxon>Bacteria</taxon>
        <taxon>Bacillati</taxon>
        <taxon>Bacillota</taxon>
        <taxon>Bacilli</taxon>
        <taxon>Bacillales</taxon>
        <taxon>Bacillaceae</taxon>
        <taxon>Anaerobacillus</taxon>
    </lineage>
</organism>
<dbReference type="KEGG" id="aia:AWH56_003470"/>
<evidence type="ECO:0000313" key="3">
    <source>
        <dbReference type="EMBL" id="OIJ20191.1"/>
    </source>
</evidence>